<comment type="pathway">
    <text evidence="2">Protein modification; protein glycosylation.</text>
</comment>
<dbReference type="Gene3D" id="3.90.550.10">
    <property type="entry name" value="Spore Coat Polysaccharide Biosynthesis Protein SpsA, Chain A"/>
    <property type="match status" value="1"/>
</dbReference>
<evidence type="ECO:0000313" key="15">
    <source>
        <dbReference type="Proteomes" id="UP000033428"/>
    </source>
</evidence>
<comment type="caution">
    <text evidence="14">The sequence shown here is derived from an EMBL/GenBank/DDBJ whole genome shotgun (WGS) entry which is preliminary data.</text>
</comment>
<evidence type="ECO:0000313" key="14">
    <source>
        <dbReference type="EMBL" id="KJJ85195.1"/>
    </source>
</evidence>
<dbReference type="InterPro" id="IPR029044">
    <property type="entry name" value="Nucleotide-diphossugar_trans"/>
</dbReference>
<evidence type="ECO:0000256" key="9">
    <source>
        <dbReference type="ARBA" id="ARBA00022968"/>
    </source>
</evidence>
<dbReference type="EC" id="2.4.1.117" evidence="4"/>
<gene>
    <name evidence="14" type="ORF">OMAG_000907</name>
</gene>
<evidence type="ECO:0000256" key="3">
    <source>
        <dbReference type="ARBA" id="ARBA00006739"/>
    </source>
</evidence>
<evidence type="ECO:0000256" key="2">
    <source>
        <dbReference type="ARBA" id="ARBA00004922"/>
    </source>
</evidence>
<name>A0A0F0CUW3_9BACT</name>
<dbReference type="InterPro" id="IPR001173">
    <property type="entry name" value="Glyco_trans_2-like"/>
</dbReference>
<dbReference type="GO" id="GO:0004581">
    <property type="term" value="F:dolichyl-phosphate beta-glucosyltransferase activity"/>
    <property type="evidence" value="ECO:0007669"/>
    <property type="project" value="UniProtKB-EC"/>
</dbReference>
<evidence type="ECO:0000256" key="4">
    <source>
        <dbReference type="ARBA" id="ARBA00012583"/>
    </source>
</evidence>
<evidence type="ECO:0000259" key="13">
    <source>
        <dbReference type="Pfam" id="PF00535"/>
    </source>
</evidence>
<keyword evidence="6 14" id="KW-0808">Transferase</keyword>
<dbReference type="AlphaFoldDB" id="A0A0F0CUW3"/>
<evidence type="ECO:0000256" key="12">
    <source>
        <dbReference type="ARBA" id="ARBA00045097"/>
    </source>
</evidence>
<feature type="domain" description="Glycosyltransferase 2-like" evidence="13">
    <location>
        <begin position="7"/>
        <end position="156"/>
    </location>
</feature>
<dbReference type="Proteomes" id="UP000033428">
    <property type="component" value="Unassembled WGS sequence"/>
</dbReference>
<reference evidence="14 15" key="1">
    <citation type="submission" date="2015-02" db="EMBL/GenBank/DDBJ databases">
        <title>Single-cell genomics of uncultivated deep-branching MTB reveals a conserved set of magnetosome genes.</title>
        <authorList>
            <person name="Kolinko S."/>
            <person name="Richter M."/>
            <person name="Glockner F.O."/>
            <person name="Brachmann A."/>
            <person name="Schuler D."/>
        </authorList>
    </citation>
    <scope>NUCLEOTIDE SEQUENCE [LARGE SCALE GENOMIC DNA]</scope>
    <source>
        <strain evidence="14">SKK-01</strain>
    </source>
</reference>
<proteinExistence type="inferred from homology"/>
<evidence type="ECO:0000256" key="10">
    <source>
        <dbReference type="ARBA" id="ARBA00022989"/>
    </source>
</evidence>
<dbReference type="GO" id="GO:0006487">
    <property type="term" value="P:protein N-linked glycosylation"/>
    <property type="evidence" value="ECO:0007669"/>
    <property type="project" value="TreeGrafter"/>
</dbReference>
<evidence type="ECO:0000256" key="5">
    <source>
        <dbReference type="ARBA" id="ARBA00022676"/>
    </source>
</evidence>
<evidence type="ECO:0000256" key="11">
    <source>
        <dbReference type="ARBA" id="ARBA00023136"/>
    </source>
</evidence>
<keyword evidence="11" id="KW-0472">Membrane</keyword>
<evidence type="ECO:0000256" key="8">
    <source>
        <dbReference type="ARBA" id="ARBA00022824"/>
    </source>
</evidence>
<keyword evidence="9" id="KW-0735">Signal-anchor</keyword>
<comment type="catalytic activity">
    <reaction evidence="12">
        <text>a di-trans,poly-cis-dolichyl phosphate + UDP-alpha-D-glucose = a di-trans,poly-cis-dolichyl beta-D-glucosyl phosphate + UDP</text>
        <dbReference type="Rhea" id="RHEA:15401"/>
        <dbReference type="Rhea" id="RHEA-COMP:19498"/>
        <dbReference type="Rhea" id="RHEA-COMP:19502"/>
        <dbReference type="ChEBI" id="CHEBI:57525"/>
        <dbReference type="ChEBI" id="CHEBI:57683"/>
        <dbReference type="ChEBI" id="CHEBI:58223"/>
        <dbReference type="ChEBI" id="CHEBI:58885"/>
        <dbReference type="EC" id="2.4.1.117"/>
    </reaction>
    <physiologicalReaction direction="left-to-right" evidence="12">
        <dbReference type="Rhea" id="RHEA:15402"/>
    </physiologicalReaction>
</comment>
<dbReference type="CDD" id="cd04188">
    <property type="entry name" value="DPG_synthase"/>
    <property type="match status" value="1"/>
</dbReference>
<keyword evidence="8" id="KW-0256">Endoplasmic reticulum</keyword>
<accession>A0A0F0CUW3</accession>
<evidence type="ECO:0000256" key="7">
    <source>
        <dbReference type="ARBA" id="ARBA00022692"/>
    </source>
</evidence>
<sequence>MNELIISIVIPAFNEEKRIGATLCRIHDFFKSKNYGYEVIVVSDGSSDGTIDVANRSLIARDRKIRILTNVLTRGKGYSVKKGIRIAKGKYVLFTDADLSTPIEEIEKFFVAISEGYDIIIGSRAIEEAIVNVRQPWYRQCMGKLFNLFVRVILGIKYLDTQCGFKLFTNASAKDLARALKIYGFSFDAEMLYIAKKRGYRVKEIGVLWNNSPESKVSIVRSPFSMFVDLFRIKWIHR</sequence>
<comment type="subcellular location">
    <subcellularLocation>
        <location evidence="1">Endoplasmic reticulum membrane</location>
        <topology evidence="1">Single-pass membrane protein</topology>
    </subcellularLocation>
</comment>
<dbReference type="InterPro" id="IPR035518">
    <property type="entry name" value="DPG_synthase"/>
</dbReference>
<dbReference type="Pfam" id="PF00535">
    <property type="entry name" value="Glycos_transf_2"/>
    <property type="match status" value="1"/>
</dbReference>
<protein>
    <recommendedName>
        <fullName evidence="4">dolichyl-phosphate beta-glucosyltransferase</fullName>
        <ecNumber evidence="4">2.4.1.117</ecNumber>
    </recommendedName>
</protein>
<comment type="similarity">
    <text evidence="3">Belongs to the glycosyltransferase 2 family.</text>
</comment>
<dbReference type="EMBL" id="JYNY01000203">
    <property type="protein sequence ID" value="KJJ85195.1"/>
    <property type="molecule type" value="Genomic_DNA"/>
</dbReference>
<dbReference type="PANTHER" id="PTHR10859">
    <property type="entry name" value="GLYCOSYL TRANSFERASE"/>
    <property type="match status" value="1"/>
</dbReference>
<keyword evidence="10" id="KW-1133">Transmembrane helix</keyword>
<organism evidence="14 15">
    <name type="scientific">Candidatus Omnitrophus magneticus</name>
    <dbReference type="NCBI Taxonomy" id="1609969"/>
    <lineage>
        <taxon>Bacteria</taxon>
        <taxon>Pseudomonadati</taxon>
        <taxon>Candidatus Omnitrophota</taxon>
        <taxon>Candidatus Omnitrophus</taxon>
    </lineage>
</organism>
<evidence type="ECO:0000256" key="1">
    <source>
        <dbReference type="ARBA" id="ARBA00004389"/>
    </source>
</evidence>
<dbReference type="SUPFAM" id="SSF53448">
    <property type="entry name" value="Nucleotide-diphospho-sugar transferases"/>
    <property type="match status" value="1"/>
</dbReference>
<keyword evidence="5" id="KW-0328">Glycosyltransferase</keyword>
<evidence type="ECO:0000256" key="6">
    <source>
        <dbReference type="ARBA" id="ARBA00022679"/>
    </source>
</evidence>
<keyword evidence="7" id="KW-0812">Transmembrane</keyword>
<keyword evidence="15" id="KW-1185">Reference proteome</keyword>
<dbReference type="PANTHER" id="PTHR10859:SF91">
    <property type="entry name" value="DOLICHYL-PHOSPHATE BETA-GLUCOSYLTRANSFERASE"/>
    <property type="match status" value="1"/>
</dbReference>